<reference evidence="1" key="1">
    <citation type="submission" date="2023-06" db="EMBL/GenBank/DDBJ databases">
        <authorList>
            <consortium name="Lawrence Berkeley National Laboratory"/>
            <person name="Ahrendt S."/>
            <person name="Sahu N."/>
            <person name="Indic B."/>
            <person name="Wong-Bajracharya J."/>
            <person name="Merenyi Z."/>
            <person name="Ke H.-M."/>
            <person name="Monk M."/>
            <person name="Kocsube S."/>
            <person name="Drula E."/>
            <person name="Lipzen A."/>
            <person name="Balint B."/>
            <person name="Henrissat B."/>
            <person name="Andreopoulos B."/>
            <person name="Martin F.M."/>
            <person name="Harder C.B."/>
            <person name="Rigling D."/>
            <person name="Ford K.L."/>
            <person name="Foster G.D."/>
            <person name="Pangilinan J."/>
            <person name="Papanicolaou A."/>
            <person name="Barry K."/>
            <person name="LaButti K."/>
            <person name="Viragh M."/>
            <person name="Koriabine M."/>
            <person name="Yan M."/>
            <person name="Riley R."/>
            <person name="Champramary S."/>
            <person name="Plett K.L."/>
            <person name="Tsai I.J."/>
            <person name="Slot J."/>
            <person name="Sipos G."/>
            <person name="Plett J."/>
            <person name="Nagy L.G."/>
            <person name="Grigoriev I.V."/>
        </authorList>
    </citation>
    <scope>NUCLEOTIDE SEQUENCE</scope>
    <source>
        <strain evidence="1">HWK02</strain>
    </source>
</reference>
<dbReference type="AlphaFoldDB" id="A0AA39UMB2"/>
<sequence>MTAVQVALSFNLLPLHTLQRLALVPFDDIIREGIIGSKRAFCTVTIFEDGQCDNGLVAITGRSPVFHMSKGSTLAALGKNLDNRRHLYVTLFLLGSTSNPRYLAARWSLISSINHFFSNFLSDPGVDPFSIIPRQLEVINKGLSYEESKTHFATWALMKLPLLIVNWP</sequence>
<proteinExistence type="predicted"/>
<protein>
    <submittedName>
        <fullName evidence="1">Uncharacterized protein</fullName>
    </submittedName>
</protein>
<organism evidence="1 2">
    <name type="scientific">Armillaria luteobubalina</name>
    <dbReference type="NCBI Taxonomy" id="153913"/>
    <lineage>
        <taxon>Eukaryota</taxon>
        <taxon>Fungi</taxon>
        <taxon>Dikarya</taxon>
        <taxon>Basidiomycota</taxon>
        <taxon>Agaricomycotina</taxon>
        <taxon>Agaricomycetes</taxon>
        <taxon>Agaricomycetidae</taxon>
        <taxon>Agaricales</taxon>
        <taxon>Marasmiineae</taxon>
        <taxon>Physalacriaceae</taxon>
        <taxon>Armillaria</taxon>
    </lineage>
</organism>
<dbReference type="Gene3D" id="3.20.20.70">
    <property type="entry name" value="Aldolase class I"/>
    <property type="match status" value="1"/>
</dbReference>
<name>A0AA39UMB2_9AGAR</name>
<gene>
    <name evidence="1" type="ORF">EDD18DRAFT_1107530</name>
</gene>
<comment type="caution">
    <text evidence="1">The sequence shown here is derived from an EMBL/GenBank/DDBJ whole genome shotgun (WGS) entry which is preliminary data.</text>
</comment>
<dbReference type="EMBL" id="JAUEPU010000022">
    <property type="protein sequence ID" value="KAK0494023.1"/>
    <property type="molecule type" value="Genomic_DNA"/>
</dbReference>
<accession>A0AA39UMB2</accession>
<evidence type="ECO:0000313" key="1">
    <source>
        <dbReference type="EMBL" id="KAK0494023.1"/>
    </source>
</evidence>
<dbReference type="Proteomes" id="UP001175228">
    <property type="component" value="Unassembled WGS sequence"/>
</dbReference>
<dbReference type="InterPro" id="IPR013785">
    <property type="entry name" value="Aldolase_TIM"/>
</dbReference>
<evidence type="ECO:0000313" key="2">
    <source>
        <dbReference type="Proteomes" id="UP001175228"/>
    </source>
</evidence>
<keyword evidence="2" id="KW-1185">Reference proteome</keyword>